<evidence type="ECO:0000256" key="5">
    <source>
        <dbReference type="SAM" id="SignalP"/>
    </source>
</evidence>
<dbReference type="InterPro" id="IPR011047">
    <property type="entry name" value="Quinoprotein_ADH-like_sf"/>
</dbReference>
<evidence type="ECO:0000313" key="8">
    <source>
        <dbReference type="EMBL" id="SUA50080.1"/>
    </source>
</evidence>
<comment type="function">
    <text evidence="4">Part of the outer membrane protein assembly complex, which is involved in assembly and insertion of beta-barrel proteins into the outer membrane.</text>
</comment>
<accession>A0A378XA55</accession>
<keyword evidence="1 4" id="KW-0732">Signal</keyword>
<organism evidence="8 9">
    <name type="scientific">Oligella ureolytica</name>
    <dbReference type="NCBI Taxonomy" id="90244"/>
    <lineage>
        <taxon>Bacteria</taxon>
        <taxon>Pseudomonadati</taxon>
        <taxon>Pseudomonadota</taxon>
        <taxon>Betaproteobacteria</taxon>
        <taxon>Burkholderiales</taxon>
        <taxon>Alcaligenaceae</taxon>
        <taxon>Oligella</taxon>
    </lineage>
</organism>
<reference evidence="7 10" key="2">
    <citation type="submission" date="2020-12" db="EMBL/GenBank/DDBJ databases">
        <title>FDA dAtabase for Regulatory Grade micrObial Sequences (FDA-ARGOS): Supporting development and validation of Infectious Disease Dx tests.</title>
        <authorList>
            <person name="Sproer C."/>
            <person name="Gronow S."/>
            <person name="Severitt S."/>
            <person name="Schroder I."/>
            <person name="Tallon L."/>
            <person name="Sadzewicz L."/>
            <person name="Zhao X."/>
            <person name="Boylan J."/>
            <person name="Ott S."/>
            <person name="Bowen H."/>
            <person name="Vavikolanu K."/>
            <person name="Mehta A."/>
            <person name="Aluvathingal J."/>
            <person name="Nadendla S."/>
            <person name="Lowell S."/>
            <person name="Myers T."/>
            <person name="Yan Y."/>
            <person name="Sichtig H."/>
        </authorList>
    </citation>
    <scope>NUCLEOTIDE SEQUENCE [LARGE SCALE GENOMIC DNA]</scope>
    <source>
        <strain evidence="7 10">FDAARGOS_872</strain>
    </source>
</reference>
<dbReference type="PANTHER" id="PTHR34512">
    <property type="entry name" value="CELL SURFACE PROTEIN"/>
    <property type="match status" value="1"/>
</dbReference>
<keyword evidence="2 4" id="KW-0472">Membrane</keyword>
<sequence length="393" mass="41874">MSEPMVKFKSTRLVVMAAIAAVSLTACGSLFTPDSRFDPVKLTSYEQTATGSIVWSQSIGSSGDYGFAPVIVGDDVFAATPNGNVARLGLANGAIRWNVNISSDLAAGVGTDGQIIIVTTRDGRAIALDAANGQTLWETRTSTVSSTPPVVGANIVVIRNDDYRVQGFDRQSGELQWSYMRASVPLALKTDTRMVISEGFVIVPLPVGRLVALNLDNGRPLWDVKIGYAKGATDLDSVIDVVGLPVRLDDGSVCANSYQGAILCYYGGSINSEPQLKWAKSFSSSVGLGASANRLYASGMHGEVTAFDSESGDVLWQDNVLRNRGLSNPVYFNNKIYVGDYEGYVHFYEPTTGQLQGRMSVGDSRAIRSPLMATPYGVLVQTGGGRLVMLGAQ</sequence>
<dbReference type="InterPro" id="IPR015943">
    <property type="entry name" value="WD40/YVTN_repeat-like_dom_sf"/>
</dbReference>
<dbReference type="RefSeq" id="WP_018574544.1">
    <property type="nucleotide sequence ID" value="NZ_CP065725.1"/>
</dbReference>
<dbReference type="NCBIfam" id="TIGR03300">
    <property type="entry name" value="assembly_YfgL"/>
    <property type="match status" value="1"/>
</dbReference>
<dbReference type="OrthoDB" id="5173551at2"/>
<evidence type="ECO:0000259" key="6">
    <source>
        <dbReference type="Pfam" id="PF13360"/>
    </source>
</evidence>
<dbReference type="SUPFAM" id="SSF50998">
    <property type="entry name" value="Quinoprotein alcohol dehydrogenase-like"/>
    <property type="match status" value="1"/>
</dbReference>
<keyword evidence="10" id="KW-1185">Reference proteome</keyword>
<dbReference type="Proteomes" id="UP000594903">
    <property type="component" value="Chromosome"/>
</dbReference>
<evidence type="ECO:0000256" key="3">
    <source>
        <dbReference type="ARBA" id="ARBA00023237"/>
    </source>
</evidence>
<evidence type="ECO:0000313" key="7">
    <source>
        <dbReference type="EMBL" id="QPT40061.1"/>
    </source>
</evidence>
<dbReference type="SMART" id="SM00564">
    <property type="entry name" value="PQQ"/>
    <property type="match status" value="6"/>
</dbReference>
<comment type="subunit">
    <text evidence="4">Part of the Bam complex.</text>
</comment>
<comment type="similarity">
    <text evidence="4">Belongs to the BamB family.</text>
</comment>
<dbReference type="InterPro" id="IPR017687">
    <property type="entry name" value="BamB"/>
</dbReference>
<proteinExistence type="inferred from homology"/>
<evidence type="ECO:0000256" key="2">
    <source>
        <dbReference type="ARBA" id="ARBA00023136"/>
    </source>
</evidence>
<feature type="signal peptide" evidence="5">
    <location>
        <begin position="1"/>
        <end position="28"/>
    </location>
</feature>
<dbReference type="GO" id="GO:0043165">
    <property type="term" value="P:Gram-negative-bacterium-type cell outer membrane assembly"/>
    <property type="evidence" value="ECO:0007669"/>
    <property type="project" value="UniProtKB-UniRule"/>
</dbReference>
<dbReference type="InterPro" id="IPR002372">
    <property type="entry name" value="PQQ_rpt_dom"/>
</dbReference>
<reference evidence="8 9" key="1">
    <citation type="submission" date="2018-06" db="EMBL/GenBank/DDBJ databases">
        <authorList>
            <consortium name="Pathogen Informatics"/>
            <person name="Doyle S."/>
        </authorList>
    </citation>
    <scope>NUCLEOTIDE SEQUENCE [LARGE SCALE GENOMIC DNA]</scope>
    <source>
        <strain evidence="8 9">NCTC11997</strain>
    </source>
</reference>
<evidence type="ECO:0000256" key="4">
    <source>
        <dbReference type="HAMAP-Rule" id="MF_00923"/>
    </source>
</evidence>
<dbReference type="InterPro" id="IPR018391">
    <property type="entry name" value="PQQ_b-propeller_rpt"/>
</dbReference>
<dbReference type="AlphaFoldDB" id="A0A378XA55"/>
<dbReference type="EMBL" id="UGSB01000001">
    <property type="protein sequence ID" value="SUA50080.1"/>
    <property type="molecule type" value="Genomic_DNA"/>
</dbReference>
<dbReference type="GO" id="GO:0009279">
    <property type="term" value="C:cell outer membrane"/>
    <property type="evidence" value="ECO:0007669"/>
    <property type="project" value="UniProtKB-SubCell"/>
</dbReference>
<feature type="chain" id="PRO_5017094329" description="Outer membrane protein assembly factor BamB" evidence="5">
    <location>
        <begin position="29"/>
        <end position="393"/>
    </location>
</feature>
<comment type="subcellular location">
    <subcellularLocation>
        <location evidence="4">Cell outer membrane</location>
        <topology evidence="4">Lipid-anchor</topology>
    </subcellularLocation>
</comment>
<keyword evidence="4 8" id="KW-0449">Lipoprotein</keyword>
<dbReference type="PROSITE" id="PS51257">
    <property type="entry name" value="PROKAR_LIPOPROTEIN"/>
    <property type="match status" value="1"/>
</dbReference>
<dbReference type="GO" id="GO:0051205">
    <property type="term" value="P:protein insertion into membrane"/>
    <property type="evidence" value="ECO:0007669"/>
    <property type="project" value="UniProtKB-UniRule"/>
</dbReference>
<evidence type="ECO:0000313" key="10">
    <source>
        <dbReference type="Proteomes" id="UP000594903"/>
    </source>
</evidence>
<evidence type="ECO:0000313" key="9">
    <source>
        <dbReference type="Proteomes" id="UP000254603"/>
    </source>
</evidence>
<dbReference type="Pfam" id="PF13360">
    <property type="entry name" value="PQQ_2"/>
    <property type="match status" value="1"/>
</dbReference>
<protein>
    <recommendedName>
        <fullName evidence="4">Outer membrane protein assembly factor BamB</fullName>
    </recommendedName>
</protein>
<dbReference type="EMBL" id="CP065725">
    <property type="protein sequence ID" value="QPT40061.1"/>
    <property type="molecule type" value="Genomic_DNA"/>
</dbReference>
<dbReference type="Proteomes" id="UP000254603">
    <property type="component" value="Unassembled WGS sequence"/>
</dbReference>
<keyword evidence="3 4" id="KW-0998">Cell outer membrane</keyword>
<gene>
    <name evidence="8" type="primary">yfgL</name>
    <name evidence="4 7" type="synonym">bamB</name>
    <name evidence="7" type="ORF">I6G29_13330</name>
    <name evidence="8" type="ORF">NCTC11997_00024</name>
</gene>
<name>A0A378XA55_9BURK</name>
<dbReference type="STRING" id="1122619.GCA_000373745_01362"/>
<keyword evidence="4" id="KW-0564">Palmitate</keyword>
<dbReference type="HAMAP" id="MF_00923">
    <property type="entry name" value="OM_assembly_BamB"/>
    <property type="match status" value="1"/>
</dbReference>
<dbReference type="Gene3D" id="2.130.10.10">
    <property type="entry name" value="YVTN repeat-like/Quinoprotein amine dehydrogenase"/>
    <property type="match status" value="1"/>
</dbReference>
<evidence type="ECO:0000256" key="1">
    <source>
        <dbReference type="ARBA" id="ARBA00022729"/>
    </source>
</evidence>
<feature type="domain" description="Pyrrolo-quinoline quinone repeat" evidence="6">
    <location>
        <begin position="82"/>
        <end position="317"/>
    </location>
</feature>
<dbReference type="PANTHER" id="PTHR34512:SF30">
    <property type="entry name" value="OUTER MEMBRANE PROTEIN ASSEMBLY FACTOR BAMB"/>
    <property type="match status" value="1"/>
</dbReference>